<comment type="caution">
    <text evidence="1">The sequence shown here is derived from an EMBL/GenBank/DDBJ whole genome shotgun (WGS) entry which is preliminary data.</text>
</comment>
<evidence type="ECO:0008006" key="3">
    <source>
        <dbReference type="Google" id="ProtNLM"/>
    </source>
</evidence>
<evidence type="ECO:0000313" key="1">
    <source>
        <dbReference type="EMBL" id="KAK4748319.1"/>
    </source>
</evidence>
<dbReference type="PANTHER" id="PTHR35279:SF1">
    <property type="entry name" value="ARABINANASE_LEVANSUCRASE_INVERTASE"/>
    <property type="match status" value="1"/>
</dbReference>
<proteinExistence type="predicted"/>
<dbReference type="Proteomes" id="UP001345219">
    <property type="component" value="Chromosome 12"/>
</dbReference>
<gene>
    <name evidence="1" type="ORF">SAY87_014905</name>
</gene>
<reference evidence="1 2" key="1">
    <citation type="journal article" date="2023" name="Hortic Res">
        <title>Pangenome of water caltrop reveals structural variations and asymmetric subgenome divergence after allopolyploidization.</title>
        <authorList>
            <person name="Zhang X."/>
            <person name="Chen Y."/>
            <person name="Wang L."/>
            <person name="Yuan Y."/>
            <person name="Fang M."/>
            <person name="Shi L."/>
            <person name="Lu R."/>
            <person name="Comes H.P."/>
            <person name="Ma Y."/>
            <person name="Chen Y."/>
            <person name="Huang G."/>
            <person name="Zhou Y."/>
            <person name="Zheng Z."/>
            <person name="Qiu Y."/>
        </authorList>
    </citation>
    <scope>NUCLEOTIDE SEQUENCE [LARGE SCALE GENOMIC DNA]</scope>
    <source>
        <tissue evidence="1">Roots</tissue>
    </source>
</reference>
<dbReference type="PANTHER" id="PTHR35279">
    <property type="match status" value="1"/>
</dbReference>
<dbReference type="EMBL" id="JAXIOK010000019">
    <property type="protein sequence ID" value="KAK4748319.1"/>
    <property type="molecule type" value="Genomic_DNA"/>
</dbReference>
<sequence length="122" mass="13761">MKGPDLNIVKQPIQNQSYKSIPSDVVLVGGVLVAGNRKYGKYLMVYEGVDMKGERSIGFTVSNDGLKEWSRLKEEPIFRPSEAKDSWDSRSVSSPYLVQLDGEERHYTILCCLLYTTKLVAK</sequence>
<organism evidence="1 2">
    <name type="scientific">Trapa incisa</name>
    <dbReference type="NCBI Taxonomy" id="236973"/>
    <lineage>
        <taxon>Eukaryota</taxon>
        <taxon>Viridiplantae</taxon>
        <taxon>Streptophyta</taxon>
        <taxon>Embryophyta</taxon>
        <taxon>Tracheophyta</taxon>
        <taxon>Spermatophyta</taxon>
        <taxon>Magnoliopsida</taxon>
        <taxon>eudicotyledons</taxon>
        <taxon>Gunneridae</taxon>
        <taxon>Pentapetalae</taxon>
        <taxon>rosids</taxon>
        <taxon>malvids</taxon>
        <taxon>Myrtales</taxon>
        <taxon>Lythraceae</taxon>
        <taxon>Trapa</taxon>
    </lineage>
</organism>
<dbReference type="SUPFAM" id="SSF75005">
    <property type="entry name" value="Arabinanase/levansucrase/invertase"/>
    <property type="match status" value="1"/>
</dbReference>
<dbReference type="Gene3D" id="2.115.10.20">
    <property type="entry name" value="Glycosyl hydrolase domain, family 43"/>
    <property type="match status" value="1"/>
</dbReference>
<accession>A0AAN7H0E8</accession>
<name>A0AAN7H0E8_9MYRT</name>
<keyword evidence="2" id="KW-1185">Reference proteome</keyword>
<evidence type="ECO:0000313" key="2">
    <source>
        <dbReference type="Proteomes" id="UP001345219"/>
    </source>
</evidence>
<dbReference type="AlphaFoldDB" id="A0AAN7H0E8"/>
<dbReference type="InterPro" id="IPR023296">
    <property type="entry name" value="Glyco_hydro_beta-prop_sf"/>
</dbReference>
<protein>
    <recommendedName>
        <fullName evidence="3">Glycosidase</fullName>
    </recommendedName>
</protein>